<evidence type="ECO:0000313" key="3">
    <source>
        <dbReference type="EMBL" id="CAH1211096.1"/>
    </source>
</evidence>
<comment type="caution">
    <text evidence="3">The sequence shown here is derived from an EMBL/GenBank/DDBJ whole genome shotgun (WGS) entry which is preliminary data.</text>
</comment>
<proteinExistence type="predicted"/>
<dbReference type="Pfam" id="PF14607">
    <property type="entry name" value="GxDLY"/>
    <property type="match status" value="1"/>
</dbReference>
<keyword evidence="4" id="KW-1185">Reference proteome</keyword>
<dbReference type="EMBL" id="CAKMMW010000010">
    <property type="protein sequence ID" value="CAH1211096.1"/>
    <property type="molecule type" value="Genomic_DNA"/>
</dbReference>
<dbReference type="InterPro" id="IPR013830">
    <property type="entry name" value="SGNH_hydro"/>
</dbReference>
<dbReference type="Proteomes" id="UP000838821">
    <property type="component" value="Unassembled WGS sequence"/>
</dbReference>
<organism evidence="3 4">
    <name type="scientific">Paenibacillus allorhizoplanae</name>
    <dbReference type="NCBI Taxonomy" id="2905648"/>
    <lineage>
        <taxon>Bacteria</taxon>
        <taxon>Bacillati</taxon>
        <taxon>Bacillota</taxon>
        <taxon>Bacilli</taxon>
        <taxon>Bacillales</taxon>
        <taxon>Paenibacillaceae</taxon>
        <taxon>Paenibacillus</taxon>
    </lineage>
</organism>
<dbReference type="InterPro" id="IPR032740">
    <property type="entry name" value="GxDLY"/>
</dbReference>
<feature type="domain" description="SGNH hydrolase-type esterase" evidence="1">
    <location>
        <begin position="187"/>
        <end position="366"/>
    </location>
</feature>
<evidence type="ECO:0000313" key="4">
    <source>
        <dbReference type="Proteomes" id="UP000838821"/>
    </source>
</evidence>
<dbReference type="SUPFAM" id="SSF52266">
    <property type="entry name" value="SGNH hydrolase"/>
    <property type="match status" value="1"/>
</dbReference>
<evidence type="ECO:0008006" key="5">
    <source>
        <dbReference type="Google" id="ProtNLM"/>
    </source>
</evidence>
<dbReference type="RefSeq" id="WP_236289394.1">
    <property type="nucleotide sequence ID" value="NZ_CAKMMW010000010.1"/>
</dbReference>
<sequence>MSDQTTAAGEVNPEKLDPNMRLEDNVLRGFVWHSPDESPIRISGFAWYQQDHMYRRMPIDPSVNMPDAVHQLANCTAGGQISFRTDSARLAISVELTAPANMYHMPATGQCGFDVYVGEPGHQQFLSTARFDHHHQGYEVILFQLPKGETRHVTLNFPLYQGVGKVSVGIDEGASLLAPIPYASGEKILFYGTSITQGGCASRPGMAYTNILSRRIPLECINLGFSGNGKGEPEVARIISGIASPALLVLDYEANVQSCDQYSETLPKFIRIFREAHPIVPILVVSQIQYAAEICNSELLERRLRMNQIAIQTVRALTENGDCNLHFLDGEHLLGDADYHECTVDGVHPTDLGFFRMANGLTPVLQSILK</sequence>
<dbReference type="InterPro" id="IPR036514">
    <property type="entry name" value="SGNH_hydro_sf"/>
</dbReference>
<evidence type="ECO:0000259" key="1">
    <source>
        <dbReference type="Pfam" id="PF14606"/>
    </source>
</evidence>
<name>A0ABN8GK93_9BACL</name>
<dbReference type="Gene3D" id="2.60.120.260">
    <property type="entry name" value="Galactose-binding domain-like"/>
    <property type="match status" value="1"/>
</dbReference>
<evidence type="ECO:0000259" key="2">
    <source>
        <dbReference type="Pfam" id="PF14607"/>
    </source>
</evidence>
<accession>A0ABN8GK93</accession>
<reference evidence="3" key="1">
    <citation type="submission" date="2022-01" db="EMBL/GenBank/DDBJ databases">
        <authorList>
            <person name="Criscuolo A."/>
        </authorList>
    </citation>
    <scope>NUCLEOTIDE SEQUENCE</scope>
    <source>
        <strain evidence="3">CIP111891</strain>
    </source>
</reference>
<feature type="domain" description="SGNH hydrolase-type esterase N-terminal" evidence="2">
    <location>
        <begin position="31"/>
        <end position="175"/>
    </location>
</feature>
<dbReference type="Gene3D" id="3.40.50.1110">
    <property type="entry name" value="SGNH hydrolase"/>
    <property type="match status" value="1"/>
</dbReference>
<gene>
    <name evidence="3" type="ORF">PAECIP111891_03685</name>
</gene>
<protein>
    <recommendedName>
        <fullName evidence="5">Hydrolase</fullName>
    </recommendedName>
</protein>
<dbReference type="Pfam" id="PF14606">
    <property type="entry name" value="Lipase_GDSL_3"/>
    <property type="match status" value="1"/>
</dbReference>